<reference evidence="1 2" key="1">
    <citation type="submission" date="2018-05" db="EMBL/GenBank/DDBJ databases">
        <title>Reference genomes for bee gut microbiota database.</title>
        <authorList>
            <person name="Ellegaard K.M."/>
        </authorList>
    </citation>
    <scope>NUCLEOTIDE SEQUENCE [LARGE SCALE GENOMIC DNA]</scope>
    <source>
        <strain evidence="1 2">ESL0182</strain>
    </source>
</reference>
<organism evidence="1 2">
    <name type="scientific">Gilliamella apicola</name>
    <dbReference type="NCBI Taxonomy" id="1196095"/>
    <lineage>
        <taxon>Bacteria</taxon>
        <taxon>Pseudomonadati</taxon>
        <taxon>Pseudomonadota</taxon>
        <taxon>Gammaproteobacteria</taxon>
        <taxon>Orbales</taxon>
        <taxon>Orbaceae</taxon>
        <taxon>Gilliamella</taxon>
    </lineage>
</organism>
<sequence>MPFKVIANGNTLELYSSFDEVKIDNKITSDVLALFSNKTFVSEIFFEELYYQSYLLKILIINLFTYEDDYIRYDYDPVRTNGKLHPLNHYDLFYCSIVLIQPLNWD</sequence>
<dbReference type="EMBL" id="QGLR01000018">
    <property type="protein sequence ID" value="PXZ03635.1"/>
    <property type="molecule type" value="Genomic_DNA"/>
</dbReference>
<accession>A0A2V4DSH7</accession>
<dbReference type="AlphaFoldDB" id="A0A2V4DSH7"/>
<protein>
    <submittedName>
        <fullName evidence="1">Uncharacterized protein</fullName>
    </submittedName>
</protein>
<evidence type="ECO:0000313" key="1">
    <source>
        <dbReference type="EMBL" id="PXZ03635.1"/>
    </source>
</evidence>
<dbReference type="RefSeq" id="WP_110434799.1">
    <property type="nucleotide sequence ID" value="NZ_QGLR01000018.1"/>
</dbReference>
<comment type="caution">
    <text evidence="1">The sequence shown here is derived from an EMBL/GenBank/DDBJ whole genome shotgun (WGS) entry which is preliminary data.</text>
</comment>
<evidence type="ECO:0000313" key="2">
    <source>
        <dbReference type="Proteomes" id="UP000247932"/>
    </source>
</evidence>
<keyword evidence="2" id="KW-1185">Reference proteome</keyword>
<dbReference type="Proteomes" id="UP000247932">
    <property type="component" value="Unassembled WGS sequence"/>
</dbReference>
<name>A0A2V4DSH7_9GAMM</name>
<gene>
    <name evidence="1" type="ORF">DKK70_15555</name>
</gene>
<proteinExistence type="predicted"/>